<reference evidence="3 4" key="1">
    <citation type="submission" date="2021-06" db="EMBL/GenBank/DDBJ databases">
        <title>Actinoplanes lichenicola sp. nov., and Actinoplanes ovalisporus sp. nov., isolated from lichen in Thailand.</title>
        <authorList>
            <person name="Saeng-In P."/>
            <person name="Kanchanasin P."/>
            <person name="Yuki M."/>
            <person name="Kudo T."/>
            <person name="Ohkuma M."/>
            <person name="Phongsopitanun W."/>
            <person name="Tanasupawat S."/>
        </authorList>
    </citation>
    <scope>NUCLEOTIDE SEQUENCE [LARGE SCALE GENOMIC DNA]</scope>
    <source>
        <strain evidence="3 4">NBRC 110975</strain>
    </source>
</reference>
<evidence type="ECO:0000256" key="1">
    <source>
        <dbReference type="SAM" id="MobiDB-lite"/>
    </source>
</evidence>
<feature type="region of interest" description="Disordered" evidence="1">
    <location>
        <begin position="191"/>
        <end position="212"/>
    </location>
</feature>
<dbReference type="RefSeq" id="WP_215788608.1">
    <property type="nucleotide sequence ID" value="NZ_JAHKKG010000005.1"/>
</dbReference>
<protein>
    <submittedName>
        <fullName evidence="3">Uncharacterized protein</fullName>
    </submittedName>
</protein>
<organism evidence="3 4">
    <name type="scientific">Paractinoplanes bogorensis</name>
    <dbReference type="NCBI Taxonomy" id="1610840"/>
    <lineage>
        <taxon>Bacteria</taxon>
        <taxon>Bacillati</taxon>
        <taxon>Actinomycetota</taxon>
        <taxon>Actinomycetes</taxon>
        <taxon>Micromonosporales</taxon>
        <taxon>Micromonosporaceae</taxon>
        <taxon>Paractinoplanes</taxon>
    </lineage>
</organism>
<accession>A0ABS5YTM4</accession>
<proteinExistence type="predicted"/>
<keyword evidence="2" id="KW-1133">Transmembrane helix</keyword>
<keyword evidence="2" id="KW-0472">Membrane</keyword>
<keyword evidence="4" id="KW-1185">Reference proteome</keyword>
<sequence>MAQRTLPVRDDRWQPEDRIYDGVISRAVDSSEDSEARDGTAEMMAGALILVVLFVVILKGAGSATAALVTVGLLGGVGFVWMVLNAKPEKGDRTKLLADLGGPGMLPAGYLVHAKAWDAGLSDYVAAVPESQLLAAAELCNIFPGTVNDLLRFVGNVAIHVPAGKHTSAEDVRKRARELVRIGKPIVVDYAKSAPKLPTPPPEGKKGKKGKK</sequence>
<feature type="transmembrane region" description="Helical" evidence="2">
    <location>
        <begin position="64"/>
        <end position="84"/>
    </location>
</feature>
<keyword evidence="2" id="KW-0812">Transmembrane</keyword>
<evidence type="ECO:0000256" key="2">
    <source>
        <dbReference type="SAM" id="Phobius"/>
    </source>
</evidence>
<evidence type="ECO:0000313" key="3">
    <source>
        <dbReference type="EMBL" id="MBU2665400.1"/>
    </source>
</evidence>
<gene>
    <name evidence="3" type="ORF">KOI35_17985</name>
</gene>
<comment type="caution">
    <text evidence="3">The sequence shown here is derived from an EMBL/GenBank/DDBJ whole genome shotgun (WGS) entry which is preliminary data.</text>
</comment>
<dbReference type="Proteomes" id="UP001519654">
    <property type="component" value="Unassembled WGS sequence"/>
</dbReference>
<feature type="transmembrane region" description="Helical" evidence="2">
    <location>
        <begin position="40"/>
        <end position="58"/>
    </location>
</feature>
<name>A0ABS5YTM4_9ACTN</name>
<evidence type="ECO:0000313" key="4">
    <source>
        <dbReference type="Proteomes" id="UP001519654"/>
    </source>
</evidence>
<dbReference type="EMBL" id="JAHKKG010000005">
    <property type="protein sequence ID" value="MBU2665400.1"/>
    <property type="molecule type" value="Genomic_DNA"/>
</dbReference>